<sequence>MVIFICLRFICFGKFREVKCNANPDMGGMVGPKEAFSGVGSYDSDFAEQPRHRSYDSASKGVDDQHLPPEGTRNNRKLIKSKLLRPFSKLRTLLPTCTARASA</sequence>
<evidence type="ECO:0000256" key="1">
    <source>
        <dbReference type="SAM" id="MobiDB-lite"/>
    </source>
</evidence>
<feature type="compositionally biased region" description="Basic and acidic residues" evidence="1">
    <location>
        <begin position="48"/>
        <end position="67"/>
    </location>
</feature>
<comment type="caution">
    <text evidence="2">The sequence shown here is derived from an EMBL/GenBank/DDBJ whole genome shotgun (WGS) entry which is preliminary data.</text>
</comment>
<dbReference type="AlphaFoldDB" id="A0A8T2V7M5"/>
<dbReference type="EMBL" id="CM035408">
    <property type="protein sequence ID" value="KAH7441823.1"/>
    <property type="molecule type" value="Genomic_DNA"/>
</dbReference>
<accession>A0A8T2V7M5</accession>
<dbReference type="Proteomes" id="UP000825935">
    <property type="component" value="Chromosome 3"/>
</dbReference>
<feature type="region of interest" description="Disordered" evidence="1">
    <location>
        <begin position="44"/>
        <end position="75"/>
    </location>
</feature>
<name>A0A8T2V7M5_CERRI</name>
<proteinExistence type="predicted"/>
<evidence type="ECO:0000313" key="3">
    <source>
        <dbReference type="Proteomes" id="UP000825935"/>
    </source>
</evidence>
<evidence type="ECO:0000313" key="2">
    <source>
        <dbReference type="EMBL" id="KAH7441823.1"/>
    </source>
</evidence>
<keyword evidence="3" id="KW-1185">Reference proteome</keyword>
<organism evidence="2 3">
    <name type="scientific">Ceratopteris richardii</name>
    <name type="common">Triangle waterfern</name>
    <dbReference type="NCBI Taxonomy" id="49495"/>
    <lineage>
        <taxon>Eukaryota</taxon>
        <taxon>Viridiplantae</taxon>
        <taxon>Streptophyta</taxon>
        <taxon>Embryophyta</taxon>
        <taxon>Tracheophyta</taxon>
        <taxon>Polypodiopsida</taxon>
        <taxon>Polypodiidae</taxon>
        <taxon>Polypodiales</taxon>
        <taxon>Pteridineae</taxon>
        <taxon>Pteridaceae</taxon>
        <taxon>Parkerioideae</taxon>
        <taxon>Ceratopteris</taxon>
    </lineage>
</organism>
<protein>
    <submittedName>
        <fullName evidence="2">Uncharacterized protein</fullName>
    </submittedName>
</protein>
<gene>
    <name evidence="2" type="ORF">KP509_03G056100</name>
</gene>
<reference evidence="2" key="1">
    <citation type="submission" date="2021-08" db="EMBL/GenBank/DDBJ databases">
        <title>WGS assembly of Ceratopteris richardii.</title>
        <authorList>
            <person name="Marchant D.B."/>
            <person name="Chen G."/>
            <person name="Jenkins J."/>
            <person name="Shu S."/>
            <person name="Leebens-Mack J."/>
            <person name="Grimwood J."/>
            <person name="Schmutz J."/>
            <person name="Soltis P."/>
            <person name="Soltis D."/>
            <person name="Chen Z.-H."/>
        </authorList>
    </citation>
    <scope>NUCLEOTIDE SEQUENCE</scope>
    <source>
        <strain evidence="2">Whitten #5841</strain>
        <tissue evidence="2">Leaf</tissue>
    </source>
</reference>